<keyword evidence="3" id="KW-1185">Reference proteome</keyword>
<proteinExistence type="predicted"/>
<dbReference type="Pfam" id="PF14078">
    <property type="entry name" value="DUF4259"/>
    <property type="match status" value="1"/>
</dbReference>
<reference evidence="2 3" key="1">
    <citation type="submission" date="2023-03" db="EMBL/GenBank/DDBJ databases">
        <title>Paludisphaera mucosa sp. nov. a novel planctomycete from northern fen.</title>
        <authorList>
            <person name="Ivanova A."/>
        </authorList>
    </citation>
    <scope>NUCLEOTIDE SEQUENCE [LARGE SCALE GENOMIC DNA]</scope>
    <source>
        <strain evidence="2 3">Pla2</strain>
    </source>
</reference>
<evidence type="ECO:0000256" key="1">
    <source>
        <dbReference type="SAM" id="MobiDB-lite"/>
    </source>
</evidence>
<gene>
    <name evidence="2" type="ORF">PZE19_26070</name>
</gene>
<organism evidence="2 3">
    <name type="scientific">Paludisphaera mucosa</name>
    <dbReference type="NCBI Taxonomy" id="3030827"/>
    <lineage>
        <taxon>Bacteria</taxon>
        <taxon>Pseudomonadati</taxon>
        <taxon>Planctomycetota</taxon>
        <taxon>Planctomycetia</taxon>
        <taxon>Isosphaerales</taxon>
        <taxon>Isosphaeraceae</taxon>
        <taxon>Paludisphaera</taxon>
    </lineage>
</organism>
<accession>A0ABT6FI50</accession>
<dbReference type="InterPro" id="IPR025355">
    <property type="entry name" value="DUF4259"/>
</dbReference>
<dbReference type="RefSeq" id="WP_277863531.1">
    <property type="nucleotide sequence ID" value="NZ_JARRAG010000002.1"/>
</dbReference>
<name>A0ABT6FI50_9BACT</name>
<evidence type="ECO:0000313" key="3">
    <source>
        <dbReference type="Proteomes" id="UP001216907"/>
    </source>
</evidence>
<protein>
    <submittedName>
        <fullName evidence="2">DUF4259 domain-containing protein</fullName>
    </submittedName>
</protein>
<comment type="caution">
    <text evidence="2">The sequence shown here is derived from an EMBL/GenBank/DDBJ whole genome shotgun (WGS) entry which is preliminary data.</text>
</comment>
<evidence type="ECO:0000313" key="2">
    <source>
        <dbReference type="EMBL" id="MDG3007245.1"/>
    </source>
</evidence>
<dbReference type="EMBL" id="JARRAG010000002">
    <property type="protein sequence ID" value="MDG3007245.1"/>
    <property type="molecule type" value="Genomic_DNA"/>
</dbReference>
<dbReference type="Proteomes" id="UP001216907">
    <property type="component" value="Unassembled WGS sequence"/>
</dbReference>
<sequence>MGAWGHGGFENDDAADFVADLLADPTWKPVAEALNTVLDAEDDWLEAPTASVAIAAAEVVAIALGRPAAELPDGLPDWISRREAPEPKLVEKARLAIERILQDSELKDLWEETPDSAAWHEEMESLSRRVSGAGS</sequence>
<feature type="compositionally biased region" description="Basic and acidic residues" evidence="1">
    <location>
        <begin position="118"/>
        <end position="127"/>
    </location>
</feature>
<feature type="region of interest" description="Disordered" evidence="1">
    <location>
        <begin position="114"/>
        <end position="135"/>
    </location>
</feature>